<reference evidence="2" key="1">
    <citation type="journal article" date="2013" name="Stand. Genomic Sci.">
        <title>Complete genome sequence of Coriobacterium glomerans type strain (PW2(T)) from the midgut of Pyrrhocoris apterus L. (red soldier bug).</title>
        <authorList>
            <person name="Stackebrandt E."/>
            <person name="Zeytun A."/>
            <person name="Lapidus A."/>
            <person name="Nolan M."/>
            <person name="Lucas S."/>
            <person name="Hammon N."/>
            <person name="Deshpande S."/>
            <person name="Cheng J.F."/>
            <person name="Tapia R."/>
            <person name="Goodwin L.A."/>
            <person name="Pitluck S."/>
            <person name="Liolios K."/>
            <person name="Pagani I."/>
            <person name="Ivanova N."/>
            <person name="Mavromatis K."/>
            <person name="Mikhailova N."/>
            <person name="Huntemann M."/>
            <person name="Pati A."/>
            <person name="Chen A."/>
            <person name="Palaniappan K."/>
            <person name="Chang Y.J."/>
            <person name="Land M."/>
            <person name="Hauser L."/>
            <person name="Rohde M."/>
            <person name="Pukall R."/>
            <person name="Goker M."/>
            <person name="Detter J.C."/>
            <person name="Woyke T."/>
            <person name="Bristow J."/>
            <person name="Eisen J.A."/>
            <person name="Markowitz V."/>
            <person name="Hugenholtz P."/>
            <person name="Kyrpides N.C."/>
            <person name="Klenk H.P."/>
        </authorList>
    </citation>
    <scope>NUCLEOTIDE SEQUENCE</scope>
    <source>
        <strain evidence="2">ATCC 49209 / DSM 20642 / JCM 10262 / PW2</strain>
    </source>
</reference>
<proteinExistence type="predicted"/>
<name>F2NBS0_CORGP</name>
<dbReference type="KEGG" id="cgo:Corgl_0765"/>
<evidence type="ECO:0000313" key="1">
    <source>
        <dbReference type="EMBL" id="AEB06879.1"/>
    </source>
</evidence>
<dbReference type="EMBL" id="CP002628">
    <property type="protein sequence ID" value="AEB06879.1"/>
    <property type="molecule type" value="Genomic_DNA"/>
</dbReference>
<dbReference type="STRING" id="700015.Corgl_0765"/>
<sequence>MVKRLTCDLPVKFINPGGVFAFYPFLCKDNPVYLDI</sequence>
<protein>
    <submittedName>
        <fullName evidence="1">Uncharacterized protein</fullName>
    </submittedName>
</protein>
<organism evidence="1 2">
    <name type="scientific">Coriobacterium glomerans (strain ATCC 49209 / DSM 20642 / JCM 10262 / PW2)</name>
    <dbReference type="NCBI Taxonomy" id="700015"/>
    <lineage>
        <taxon>Bacteria</taxon>
        <taxon>Bacillati</taxon>
        <taxon>Actinomycetota</taxon>
        <taxon>Coriobacteriia</taxon>
        <taxon>Coriobacteriales</taxon>
        <taxon>Coriobacteriaceae</taxon>
        <taxon>Coriobacterium</taxon>
    </lineage>
</organism>
<dbReference type="Proteomes" id="UP000006851">
    <property type="component" value="Chromosome"/>
</dbReference>
<gene>
    <name evidence="1" type="ordered locus">Corgl_0765</name>
</gene>
<dbReference type="AlphaFoldDB" id="F2NBS0"/>
<evidence type="ECO:0000313" key="2">
    <source>
        <dbReference type="Proteomes" id="UP000006851"/>
    </source>
</evidence>
<dbReference type="HOGENOM" id="CLU_3355649_0_0_11"/>
<accession>F2NBS0</accession>
<keyword evidence="2" id="KW-1185">Reference proteome</keyword>